<dbReference type="Proteomes" id="UP000233551">
    <property type="component" value="Unassembled WGS sequence"/>
</dbReference>
<dbReference type="PANTHER" id="PTHR48047">
    <property type="entry name" value="GLYCOSYLTRANSFERASE"/>
    <property type="match status" value="1"/>
</dbReference>
<dbReference type="AlphaFoldDB" id="A0A2I0HP84"/>
<protein>
    <submittedName>
        <fullName evidence="4">Uncharacterized protein</fullName>
    </submittedName>
</protein>
<comment type="similarity">
    <text evidence="1">Belongs to the UDP-glycosyltransferase family.</text>
</comment>
<evidence type="ECO:0000256" key="2">
    <source>
        <dbReference type="ARBA" id="ARBA00022676"/>
    </source>
</evidence>
<evidence type="ECO:0000313" key="4">
    <source>
        <dbReference type="EMBL" id="PKI33539.1"/>
    </source>
</evidence>
<evidence type="ECO:0000256" key="1">
    <source>
        <dbReference type="ARBA" id="ARBA00009995"/>
    </source>
</evidence>
<keyword evidence="5" id="KW-1185">Reference proteome</keyword>
<dbReference type="InterPro" id="IPR002213">
    <property type="entry name" value="UDP_glucos_trans"/>
</dbReference>
<dbReference type="Gene3D" id="3.40.50.2000">
    <property type="entry name" value="Glycogen Phosphorylase B"/>
    <property type="match status" value="3"/>
</dbReference>
<dbReference type="OrthoDB" id="5835829at2759"/>
<dbReference type="CDD" id="cd03784">
    <property type="entry name" value="GT1_Gtf-like"/>
    <property type="match status" value="1"/>
</dbReference>
<proteinExistence type="inferred from homology"/>
<accession>A0A2I0HP84</accession>
<dbReference type="GO" id="GO:0035251">
    <property type="term" value="F:UDP-glucosyltransferase activity"/>
    <property type="evidence" value="ECO:0007669"/>
    <property type="project" value="TreeGrafter"/>
</dbReference>
<dbReference type="PANTHER" id="PTHR48047:SF45">
    <property type="entry name" value="SCOPOLETIN GLUCOSYLTRANSFERASE-LIKE"/>
    <property type="match status" value="1"/>
</dbReference>
<sequence length="309" mass="34778">MDMAKLFAAQGMRSTVFTTPLNAAYFPRTVERSRFWGIEIEIQTVKFPSLELGLPEGCENFDFLTSRKTAPEEVVSNFFDALGMLRDPMSKLLEEFQPNCLVADIFFPWTVDIAPSSEFLGFYFTAPAASPCVLLNSSDLIIHTRRFLPIPRPSPFLNFLAHPANKATTANTKEKGERGKEASVTVDQWLDARRPNSIVYVCFGSVSKFSPSRHLEIAEGLEASEQQFIWVVRKADDEGVTAGVPLVTWPVSAEQFYNEKLVTQDDVEKAVRRAMVGGEAEEMRSRARELSNMARPSKKAARHLRIWMS</sequence>
<dbReference type="EMBL" id="PGOL01006560">
    <property type="protein sequence ID" value="PKI33539.1"/>
    <property type="molecule type" value="Genomic_DNA"/>
</dbReference>
<name>A0A2I0HP84_PUNGR</name>
<reference evidence="4 5" key="1">
    <citation type="submission" date="2017-11" db="EMBL/GenBank/DDBJ databases">
        <title>De-novo sequencing of pomegranate (Punica granatum L.) genome.</title>
        <authorList>
            <person name="Akparov Z."/>
            <person name="Amiraslanov A."/>
            <person name="Hajiyeva S."/>
            <person name="Abbasov M."/>
            <person name="Kaur K."/>
            <person name="Hamwieh A."/>
            <person name="Solovyev V."/>
            <person name="Salamov A."/>
            <person name="Braich B."/>
            <person name="Kosarev P."/>
            <person name="Mahmoud A."/>
            <person name="Hajiyev E."/>
            <person name="Babayeva S."/>
            <person name="Izzatullayeva V."/>
            <person name="Mammadov A."/>
            <person name="Mammadov A."/>
            <person name="Sharifova S."/>
            <person name="Ojaghi J."/>
            <person name="Eynullazada K."/>
            <person name="Bayramov B."/>
            <person name="Abdulazimova A."/>
            <person name="Shahmuradov I."/>
        </authorList>
    </citation>
    <scope>NUCLEOTIDE SEQUENCE [LARGE SCALE GENOMIC DNA]</scope>
    <source>
        <strain evidence="5">cv. AG2017</strain>
        <tissue evidence="4">Leaf</tissue>
    </source>
</reference>
<comment type="caution">
    <text evidence="4">The sequence shown here is derived from an EMBL/GenBank/DDBJ whole genome shotgun (WGS) entry which is preliminary data.</text>
</comment>
<organism evidence="4 5">
    <name type="scientific">Punica granatum</name>
    <name type="common">Pomegranate</name>
    <dbReference type="NCBI Taxonomy" id="22663"/>
    <lineage>
        <taxon>Eukaryota</taxon>
        <taxon>Viridiplantae</taxon>
        <taxon>Streptophyta</taxon>
        <taxon>Embryophyta</taxon>
        <taxon>Tracheophyta</taxon>
        <taxon>Spermatophyta</taxon>
        <taxon>Magnoliopsida</taxon>
        <taxon>eudicotyledons</taxon>
        <taxon>Gunneridae</taxon>
        <taxon>Pentapetalae</taxon>
        <taxon>rosids</taxon>
        <taxon>malvids</taxon>
        <taxon>Myrtales</taxon>
        <taxon>Lythraceae</taxon>
        <taxon>Punica</taxon>
    </lineage>
</organism>
<dbReference type="SUPFAM" id="SSF53756">
    <property type="entry name" value="UDP-Glycosyltransferase/glycogen phosphorylase"/>
    <property type="match status" value="1"/>
</dbReference>
<evidence type="ECO:0000256" key="3">
    <source>
        <dbReference type="ARBA" id="ARBA00022679"/>
    </source>
</evidence>
<dbReference type="STRING" id="22663.A0A2I0HP84"/>
<evidence type="ECO:0000313" key="5">
    <source>
        <dbReference type="Proteomes" id="UP000233551"/>
    </source>
</evidence>
<gene>
    <name evidence="4" type="ORF">CRG98_046095</name>
</gene>
<keyword evidence="3" id="KW-0808">Transferase</keyword>
<dbReference type="GeneID" id="116193961"/>
<keyword evidence="2" id="KW-0328">Glycosyltransferase</keyword>